<protein>
    <recommendedName>
        <fullName evidence="2">HTH arsR-type domain-containing protein</fullName>
    </recommendedName>
</protein>
<dbReference type="EMBL" id="BART01006935">
    <property type="protein sequence ID" value="GAG71734.1"/>
    <property type="molecule type" value="Genomic_DNA"/>
</dbReference>
<sequence>MIQQTSLIAFNDILPDLGKKQQQIYDLFEKKGELYDQKIAKILNLPINCITPRRNELEKAKLIYKSGYCYSEYTNKKVNKYKIIKR</sequence>
<accession>X0ZQV7</accession>
<reference evidence="1" key="1">
    <citation type="journal article" date="2014" name="Front. Microbiol.">
        <title>High frequency of phylogenetically diverse reductive dehalogenase-homologous genes in deep subseafloor sedimentary metagenomes.</title>
        <authorList>
            <person name="Kawai M."/>
            <person name="Futagami T."/>
            <person name="Toyoda A."/>
            <person name="Takaki Y."/>
            <person name="Nishi S."/>
            <person name="Hori S."/>
            <person name="Arai W."/>
            <person name="Tsubouchi T."/>
            <person name="Morono Y."/>
            <person name="Uchiyama I."/>
            <person name="Ito T."/>
            <person name="Fujiyama A."/>
            <person name="Inagaki F."/>
            <person name="Takami H."/>
        </authorList>
    </citation>
    <scope>NUCLEOTIDE SEQUENCE</scope>
    <source>
        <strain evidence="1">Expedition CK06-06</strain>
    </source>
</reference>
<evidence type="ECO:0008006" key="2">
    <source>
        <dbReference type="Google" id="ProtNLM"/>
    </source>
</evidence>
<comment type="caution">
    <text evidence="1">The sequence shown here is derived from an EMBL/GenBank/DDBJ whole genome shotgun (WGS) entry which is preliminary data.</text>
</comment>
<dbReference type="AlphaFoldDB" id="X0ZQV7"/>
<gene>
    <name evidence="1" type="ORF">S01H4_15818</name>
</gene>
<evidence type="ECO:0000313" key="1">
    <source>
        <dbReference type="EMBL" id="GAG71734.1"/>
    </source>
</evidence>
<proteinExistence type="predicted"/>
<name>X0ZQV7_9ZZZZ</name>
<organism evidence="1">
    <name type="scientific">marine sediment metagenome</name>
    <dbReference type="NCBI Taxonomy" id="412755"/>
    <lineage>
        <taxon>unclassified sequences</taxon>
        <taxon>metagenomes</taxon>
        <taxon>ecological metagenomes</taxon>
    </lineage>
</organism>